<gene>
    <name evidence="1" type="ORF">COB11_08295</name>
</gene>
<dbReference type="AlphaFoldDB" id="A0A2A4YA72"/>
<accession>A0A2A4YA72</accession>
<sequence>HDIGHLPFSHAAERLILGEKGHEKWTATIIQSHYMRPFWQKIADTTGLRKSPEDVELDVLKTAVGERDVKVLGLKTTFTPWEKILSEIITADFFGADRIDYLLRDAKYTGITYGLFDYHQLIEMLRIICIEHLDRSVLKLGIDEEGIESCEALLMSRYFMHKRICHYSTVKAYTWHLKRFMKECYSDTEYLTDLDKYLEFTEHQVLADMSLAEKDPQHPGHYEAVSFLNYDKRCKAISLPSPLDQEDLNMMIKQHEIPDEKISLEINSHEVDYQTNLDFPVLKKSGVIVNGNELSKITIPIPASSWLYVSSDYEKRLRQSLGASE</sequence>
<dbReference type="EMBL" id="NVUU01000130">
    <property type="protein sequence ID" value="PCI91560.1"/>
    <property type="molecule type" value="Genomic_DNA"/>
</dbReference>
<dbReference type="SUPFAM" id="SSF109604">
    <property type="entry name" value="HD-domain/PDEase-like"/>
    <property type="match status" value="1"/>
</dbReference>
<dbReference type="PANTHER" id="PTHR11373:SF4">
    <property type="entry name" value="DEOXYNUCLEOSIDE TRIPHOSPHATE TRIPHOSPHOHYDROLASE SAMHD1"/>
    <property type="match status" value="1"/>
</dbReference>
<evidence type="ECO:0000313" key="1">
    <source>
        <dbReference type="EMBL" id="PCI91560.1"/>
    </source>
</evidence>
<evidence type="ECO:0000313" key="2">
    <source>
        <dbReference type="Proteomes" id="UP000217838"/>
    </source>
</evidence>
<dbReference type="GO" id="GO:0006203">
    <property type="term" value="P:dGTP catabolic process"/>
    <property type="evidence" value="ECO:0007669"/>
    <property type="project" value="TreeGrafter"/>
</dbReference>
<dbReference type="PANTHER" id="PTHR11373">
    <property type="entry name" value="DEOXYNUCLEOSIDE TRIPHOSPHATE TRIPHOSPHOHYDROLASE"/>
    <property type="match status" value="1"/>
</dbReference>
<dbReference type="InterPro" id="IPR050135">
    <property type="entry name" value="dGTPase-like"/>
</dbReference>
<comment type="caution">
    <text evidence="1">The sequence shown here is derived from an EMBL/GenBank/DDBJ whole genome shotgun (WGS) entry which is preliminary data.</text>
</comment>
<protein>
    <recommendedName>
        <fullName evidence="3">HD domain-containing protein</fullName>
    </recommendedName>
</protein>
<evidence type="ECO:0008006" key="3">
    <source>
        <dbReference type="Google" id="ProtNLM"/>
    </source>
</evidence>
<feature type="non-terminal residue" evidence="1">
    <location>
        <position position="1"/>
    </location>
</feature>
<dbReference type="Gene3D" id="1.10.3210.10">
    <property type="entry name" value="Hypothetical protein af1432"/>
    <property type="match status" value="1"/>
</dbReference>
<reference evidence="2" key="1">
    <citation type="submission" date="2017-08" db="EMBL/GenBank/DDBJ databases">
        <title>A dynamic microbial community with high functional redundancy inhabits the cold, oxic subseafloor aquifer.</title>
        <authorList>
            <person name="Tully B.J."/>
            <person name="Wheat C.G."/>
            <person name="Glazer B.T."/>
            <person name="Huber J.A."/>
        </authorList>
    </citation>
    <scope>NUCLEOTIDE SEQUENCE [LARGE SCALE GENOMIC DNA]</scope>
</reference>
<dbReference type="Proteomes" id="UP000217838">
    <property type="component" value="Unassembled WGS sequence"/>
</dbReference>
<proteinExistence type="predicted"/>
<name>A0A2A4YA72_UNCAE</name>
<organism evidence="1 2">
    <name type="scientific">Aerophobetes bacterium</name>
    <dbReference type="NCBI Taxonomy" id="2030807"/>
    <lineage>
        <taxon>Bacteria</taxon>
        <taxon>Candidatus Aerophobota</taxon>
    </lineage>
</organism>
<dbReference type="GO" id="GO:0008832">
    <property type="term" value="F:dGTPase activity"/>
    <property type="evidence" value="ECO:0007669"/>
    <property type="project" value="TreeGrafter"/>
</dbReference>